<dbReference type="Gene3D" id="2.160.10.10">
    <property type="entry name" value="Hexapeptide repeat proteins"/>
    <property type="match status" value="1"/>
</dbReference>
<protein>
    <submittedName>
        <fullName evidence="5">Acetyltransferase</fullName>
    </submittedName>
</protein>
<dbReference type="Pfam" id="PF14602">
    <property type="entry name" value="Hexapep_2"/>
    <property type="match status" value="1"/>
</dbReference>
<dbReference type="RefSeq" id="WP_008382867.1">
    <property type="nucleotide sequence ID" value="NZ_AOIV01000002.1"/>
</dbReference>
<comment type="caution">
    <text evidence="5">The sequence shown here is derived from an EMBL/GenBank/DDBJ whole genome shotgun (WGS) entry which is preliminary data.</text>
</comment>
<keyword evidence="2 5" id="KW-0808">Transferase</keyword>
<dbReference type="eggNOG" id="arCOG01848">
    <property type="taxonomic scope" value="Archaea"/>
</dbReference>
<evidence type="ECO:0000313" key="5">
    <source>
        <dbReference type="EMBL" id="ELZ35095.1"/>
    </source>
</evidence>
<dbReference type="PANTHER" id="PTHR23416:SF23">
    <property type="entry name" value="ACETYLTRANSFERASE C18B11.09C-RELATED"/>
    <property type="match status" value="1"/>
</dbReference>
<evidence type="ECO:0000256" key="1">
    <source>
        <dbReference type="ARBA" id="ARBA00007274"/>
    </source>
</evidence>
<dbReference type="GO" id="GO:0005829">
    <property type="term" value="C:cytosol"/>
    <property type="evidence" value="ECO:0007669"/>
    <property type="project" value="TreeGrafter"/>
</dbReference>
<sequence length="192" mass="21021">MPPERDGETETEKEKMLAGELYDPSDPTLVEERRAARRLTEEYNATGVDEDDRREDILGELFGSVGEDPLVEPTFKCDYGYNVHVGDRFFANFDCVVLDVCRVEFGDDCMLAPGVHVYTATHPLDAAERVVGEEYGKPVTVGDRVWFGGRAVVNPGVTIGDDSVVASGAVVTRDVPDEVVVQGNPAEVVKQL</sequence>
<dbReference type="InParanoid" id="M0DI23"/>
<evidence type="ECO:0000259" key="4">
    <source>
        <dbReference type="SMART" id="SM01266"/>
    </source>
</evidence>
<accession>M0DI23</accession>
<dbReference type="SMART" id="SM01266">
    <property type="entry name" value="Mac"/>
    <property type="match status" value="1"/>
</dbReference>
<name>M0DI23_HALPD</name>
<evidence type="ECO:0000313" key="6">
    <source>
        <dbReference type="Proteomes" id="UP000011513"/>
    </source>
</evidence>
<reference evidence="5 6" key="1">
    <citation type="journal article" date="2014" name="PLoS Genet.">
        <title>Phylogenetically driven sequencing of extremely halophilic archaea reveals strategies for static and dynamic osmo-response.</title>
        <authorList>
            <person name="Becker E.A."/>
            <person name="Seitzer P.M."/>
            <person name="Tritt A."/>
            <person name="Larsen D."/>
            <person name="Krusor M."/>
            <person name="Yao A.I."/>
            <person name="Wu D."/>
            <person name="Madern D."/>
            <person name="Eisen J.A."/>
            <person name="Darling A.E."/>
            <person name="Facciotti M.T."/>
        </authorList>
    </citation>
    <scope>NUCLEOTIDE SEQUENCE [LARGE SCALE GENOMIC DNA]</scope>
    <source>
        <strain evidence="5 6">JCM 14848</strain>
    </source>
</reference>
<dbReference type="InterPro" id="IPR051159">
    <property type="entry name" value="Hexapeptide_acetyltransf"/>
</dbReference>
<organism evidence="5 6">
    <name type="scientific">Halogeometricum pallidum JCM 14848</name>
    <dbReference type="NCBI Taxonomy" id="1227487"/>
    <lineage>
        <taxon>Archaea</taxon>
        <taxon>Methanobacteriati</taxon>
        <taxon>Methanobacteriota</taxon>
        <taxon>Stenosarchaea group</taxon>
        <taxon>Halobacteria</taxon>
        <taxon>Halobacteriales</taxon>
        <taxon>Haloferacaceae</taxon>
        <taxon>Halogeometricum</taxon>
    </lineage>
</organism>
<feature type="region of interest" description="Disordered" evidence="3">
    <location>
        <begin position="1"/>
        <end position="29"/>
    </location>
</feature>
<evidence type="ECO:0000256" key="3">
    <source>
        <dbReference type="SAM" id="MobiDB-lite"/>
    </source>
</evidence>
<dbReference type="Pfam" id="PF12464">
    <property type="entry name" value="Mac"/>
    <property type="match status" value="1"/>
</dbReference>
<dbReference type="OrthoDB" id="1475at2157"/>
<dbReference type="GO" id="GO:0008374">
    <property type="term" value="F:O-acyltransferase activity"/>
    <property type="evidence" value="ECO:0007669"/>
    <property type="project" value="TreeGrafter"/>
</dbReference>
<dbReference type="PANTHER" id="PTHR23416">
    <property type="entry name" value="SIALIC ACID SYNTHASE-RELATED"/>
    <property type="match status" value="1"/>
</dbReference>
<dbReference type="SUPFAM" id="SSF51161">
    <property type="entry name" value="Trimeric LpxA-like enzymes"/>
    <property type="match status" value="1"/>
</dbReference>
<gene>
    <name evidence="5" type="ORF">C474_00445</name>
</gene>
<evidence type="ECO:0000256" key="2">
    <source>
        <dbReference type="ARBA" id="ARBA00022679"/>
    </source>
</evidence>
<dbReference type="Proteomes" id="UP000011513">
    <property type="component" value="Unassembled WGS sequence"/>
</dbReference>
<proteinExistence type="inferred from homology"/>
<dbReference type="FunFam" id="2.160.10.10:FF:000008">
    <property type="entry name" value="Maltose O-acetyltransferase"/>
    <property type="match status" value="1"/>
</dbReference>
<dbReference type="CDD" id="cd03357">
    <property type="entry name" value="LbH_MAT_GAT"/>
    <property type="match status" value="1"/>
</dbReference>
<dbReference type="InterPro" id="IPR024688">
    <property type="entry name" value="Mac_dom"/>
</dbReference>
<keyword evidence="6" id="KW-1185">Reference proteome</keyword>
<dbReference type="GO" id="GO:0016407">
    <property type="term" value="F:acetyltransferase activity"/>
    <property type="evidence" value="ECO:0007669"/>
    <property type="project" value="InterPro"/>
</dbReference>
<comment type="similarity">
    <text evidence="1">Belongs to the transferase hexapeptide repeat family.</text>
</comment>
<dbReference type="PATRIC" id="fig|1227487.5.peg.95"/>
<feature type="domain" description="Maltose/galactoside acetyltransferase" evidence="4">
    <location>
        <begin position="13"/>
        <end position="67"/>
    </location>
</feature>
<dbReference type="InterPro" id="IPR001451">
    <property type="entry name" value="Hexapep"/>
</dbReference>
<dbReference type="EMBL" id="AOIV01000002">
    <property type="protein sequence ID" value="ELZ35095.1"/>
    <property type="molecule type" value="Genomic_DNA"/>
</dbReference>
<feature type="compositionally biased region" description="Basic and acidic residues" evidence="3">
    <location>
        <begin position="1"/>
        <end position="17"/>
    </location>
</feature>
<dbReference type="AlphaFoldDB" id="M0DI23"/>
<dbReference type="InterPro" id="IPR011004">
    <property type="entry name" value="Trimer_LpxA-like_sf"/>
</dbReference>